<dbReference type="Proteomes" id="UP000054270">
    <property type="component" value="Unassembled WGS sequence"/>
</dbReference>
<protein>
    <submittedName>
        <fullName evidence="1">Uncharacterized protein</fullName>
    </submittedName>
</protein>
<evidence type="ECO:0000313" key="2">
    <source>
        <dbReference type="Proteomes" id="UP000054270"/>
    </source>
</evidence>
<dbReference type="AlphaFoldDB" id="A0A0D2NDA1"/>
<proteinExistence type="predicted"/>
<gene>
    <name evidence="1" type="ORF">HYPSUDRAFT_49018</name>
</gene>
<sequence length="397" mass="43807">MGASCYLNPNNTHTLLPYAYAYAPSTRSTVFSTRQTDGAYVATDPFRAHSRNDGLGHGLTFDDVPTPTIQPYSAHLAASMSTYTLPFPYISNQSHLPEHPNGGYYLQPVQPSRQLASAQPDLGSEIDFKSALAQSSFPQPRQSFEYPSALLYPSALWYAIGHSNQEKNVHSSDENLLPGPSAGVVEPPKPDDLVAVDQLGVGNGSDNIYPPRHLGPDAPDVPSVSLPGPLLPTHHSHPLNAHKPQKIWSRINGQFGRLFPSRPDARRKMCEAASFVGETLPRQIYLHFLLRLPSLYFSRVARIFEEADLTLPEIKRMALETASQGSGSANLNNFDALTLQAGIMPVPPHISKRWKKCFHVSTPTPRWRCETCIYGLMGHYMVRIKIFPASAKGTQLQ</sequence>
<evidence type="ECO:0000313" key="1">
    <source>
        <dbReference type="EMBL" id="KJA14576.1"/>
    </source>
</evidence>
<dbReference type="EMBL" id="KN817673">
    <property type="protein sequence ID" value="KJA14576.1"/>
    <property type="molecule type" value="Genomic_DNA"/>
</dbReference>
<keyword evidence="2" id="KW-1185">Reference proteome</keyword>
<dbReference type="STRING" id="945553.A0A0D2NDA1"/>
<accession>A0A0D2NDA1</accession>
<dbReference type="OrthoDB" id="3062801at2759"/>
<reference evidence="2" key="1">
    <citation type="submission" date="2014-04" db="EMBL/GenBank/DDBJ databases">
        <title>Evolutionary Origins and Diversification of the Mycorrhizal Mutualists.</title>
        <authorList>
            <consortium name="DOE Joint Genome Institute"/>
            <consortium name="Mycorrhizal Genomics Consortium"/>
            <person name="Kohler A."/>
            <person name="Kuo A."/>
            <person name="Nagy L.G."/>
            <person name="Floudas D."/>
            <person name="Copeland A."/>
            <person name="Barry K.W."/>
            <person name="Cichocki N."/>
            <person name="Veneault-Fourrey C."/>
            <person name="LaButti K."/>
            <person name="Lindquist E.A."/>
            <person name="Lipzen A."/>
            <person name="Lundell T."/>
            <person name="Morin E."/>
            <person name="Murat C."/>
            <person name="Riley R."/>
            <person name="Ohm R."/>
            <person name="Sun H."/>
            <person name="Tunlid A."/>
            <person name="Henrissat B."/>
            <person name="Grigoriev I.V."/>
            <person name="Hibbett D.S."/>
            <person name="Martin F."/>
        </authorList>
    </citation>
    <scope>NUCLEOTIDE SEQUENCE [LARGE SCALE GENOMIC DNA]</scope>
    <source>
        <strain evidence="2">FD-334 SS-4</strain>
    </source>
</reference>
<organism evidence="1 2">
    <name type="scientific">Hypholoma sublateritium (strain FD-334 SS-4)</name>
    <dbReference type="NCBI Taxonomy" id="945553"/>
    <lineage>
        <taxon>Eukaryota</taxon>
        <taxon>Fungi</taxon>
        <taxon>Dikarya</taxon>
        <taxon>Basidiomycota</taxon>
        <taxon>Agaricomycotina</taxon>
        <taxon>Agaricomycetes</taxon>
        <taxon>Agaricomycetidae</taxon>
        <taxon>Agaricales</taxon>
        <taxon>Agaricineae</taxon>
        <taxon>Strophariaceae</taxon>
        <taxon>Hypholoma</taxon>
    </lineage>
</organism>
<name>A0A0D2NDA1_HYPSF</name>